<feature type="transmembrane region" description="Helical" evidence="1">
    <location>
        <begin position="30"/>
        <end position="51"/>
    </location>
</feature>
<proteinExistence type="predicted"/>
<comment type="caution">
    <text evidence="2">The sequence shown here is derived from an EMBL/GenBank/DDBJ whole genome shotgun (WGS) entry which is preliminary data.</text>
</comment>
<protein>
    <submittedName>
        <fullName evidence="2">Uncharacterized protein</fullName>
    </submittedName>
</protein>
<keyword evidence="1" id="KW-0812">Transmembrane</keyword>
<reference evidence="2" key="1">
    <citation type="journal article" date="2015" name="Nature">
        <title>Complex archaea that bridge the gap between prokaryotes and eukaryotes.</title>
        <authorList>
            <person name="Spang A."/>
            <person name="Saw J.H."/>
            <person name="Jorgensen S.L."/>
            <person name="Zaremba-Niedzwiedzka K."/>
            <person name="Martijn J."/>
            <person name="Lind A.E."/>
            <person name="van Eijk R."/>
            <person name="Schleper C."/>
            <person name="Guy L."/>
            <person name="Ettema T.J."/>
        </authorList>
    </citation>
    <scope>NUCLEOTIDE SEQUENCE</scope>
</reference>
<evidence type="ECO:0000256" key="1">
    <source>
        <dbReference type="SAM" id="Phobius"/>
    </source>
</evidence>
<name>A0A0F9GHI6_9ZZZZ</name>
<accession>A0A0F9GHI6</accession>
<sequence>MTTSRPCLICGGLAHHTRDHAGEGIVDLDFGIAIVLAVFALGVIGSIMTALMD</sequence>
<gene>
    <name evidence="2" type="ORF">LCGC14_1826040</name>
</gene>
<keyword evidence="1" id="KW-0472">Membrane</keyword>
<organism evidence="2">
    <name type="scientific">marine sediment metagenome</name>
    <dbReference type="NCBI Taxonomy" id="412755"/>
    <lineage>
        <taxon>unclassified sequences</taxon>
        <taxon>metagenomes</taxon>
        <taxon>ecological metagenomes</taxon>
    </lineage>
</organism>
<evidence type="ECO:0000313" key="2">
    <source>
        <dbReference type="EMBL" id="KKL98279.1"/>
    </source>
</evidence>
<keyword evidence="1" id="KW-1133">Transmembrane helix</keyword>
<dbReference type="EMBL" id="LAZR01017960">
    <property type="protein sequence ID" value="KKL98279.1"/>
    <property type="molecule type" value="Genomic_DNA"/>
</dbReference>
<dbReference type="AlphaFoldDB" id="A0A0F9GHI6"/>